<keyword evidence="4 6" id="KW-0694">RNA-binding</keyword>
<dbReference type="PANTHER" id="PTHR12311">
    <property type="entry name" value="ACTIVATOR OF BASAL TRANSCRIPTION 1"/>
    <property type="match status" value="1"/>
</dbReference>
<evidence type="ECO:0000256" key="6">
    <source>
        <dbReference type="PROSITE-ProRule" id="PRU00176"/>
    </source>
</evidence>
<reference evidence="9 10" key="1">
    <citation type="journal article" date="2016" name="Genome Biol. Evol.">
        <title>Gene Family Evolution Reflects Adaptation to Soil Environmental Stressors in the Genome of the Collembolan Orchesella cincta.</title>
        <authorList>
            <person name="Faddeeva-Vakhrusheva A."/>
            <person name="Derks M.F."/>
            <person name="Anvar S.Y."/>
            <person name="Agamennone V."/>
            <person name="Suring W."/>
            <person name="Smit S."/>
            <person name="van Straalen N.M."/>
            <person name="Roelofs D."/>
        </authorList>
    </citation>
    <scope>NUCLEOTIDE SEQUENCE [LARGE SCALE GENOMIC DNA]</scope>
    <source>
        <tissue evidence="9">Mixed pool</tissue>
    </source>
</reference>
<dbReference type="SMART" id="SM00360">
    <property type="entry name" value="RRM"/>
    <property type="match status" value="1"/>
</dbReference>
<dbReference type="GO" id="GO:0005730">
    <property type="term" value="C:nucleolus"/>
    <property type="evidence" value="ECO:0007669"/>
    <property type="project" value="UniProtKB-SubCell"/>
</dbReference>
<dbReference type="AlphaFoldDB" id="A0A1D2M3T0"/>
<protein>
    <recommendedName>
        <fullName evidence="3">Activator of basal transcription 1</fullName>
    </recommendedName>
</protein>
<dbReference type="OrthoDB" id="287393at2759"/>
<comment type="similarity">
    <text evidence="2">Belongs to the ESF2/ABP1 family.</text>
</comment>
<evidence type="ECO:0000259" key="8">
    <source>
        <dbReference type="PROSITE" id="PS50102"/>
    </source>
</evidence>
<feature type="domain" description="RRM" evidence="8">
    <location>
        <begin position="58"/>
        <end position="135"/>
    </location>
</feature>
<dbReference type="InterPro" id="IPR000504">
    <property type="entry name" value="RRM_dom"/>
</dbReference>
<comment type="caution">
    <text evidence="9">The sequence shown here is derived from an EMBL/GenBank/DDBJ whole genome shotgun (WGS) entry which is preliminary data.</text>
</comment>
<dbReference type="GO" id="GO:0034462">
    <property type="term" value="P:small-subunit processome assembly"/>
    <property type="evidence" value="ECO:0007669"/>
    <property type="project" value="TreeGrafter"/>
</dbReference>
<dbReference type="EMBL" id="LJIJ01004974">
    <property type="protein sequence ID" value="ODM87606.1"/>
    <property type="molecule type" value="Genomic_DNA"/>
</dbReference>
<dbReference type="InterPro" id="IPR035979">
    <property type="entry name" value="RBD_domain_sf"/>
</dbReference>
<dbReference type="PROSITE" id="PS50102">
    <property type="entry name" value="RRM"/>
    <property type="match status" value="1"/>
</dbReference>
<dbReference type="GO" id="GO:0000447">
    <property type="term" value="P:endonucleolytic cleavage in ITS1 to separate SSU-rRNA from 5.8S rRNA and LSU-rRNA from tricistronic rRNA transcript (SSU-rRNA, 5.8S rRNA, LSU-rRNA)"/>
    <property type="evidence" value="ECO:0007669"/>
    <property type="project" value="TreeGrafter"/>
</dbReference>
<feature type="compositionally biased region" description="Basic and acidic residues" evidence="7">
    <location>
        <begin position="41"/>
        <end position="50"/>
    </location>
</feature>
<dbReference type="InterPro" id="IPR012677">
    <property type="entry name" value="Nucleotide-bd_a/b_plait_sf"/>
</dbReference>
<organism evidence="9 10">
    <name type="scientific">Orchesella cincta</name>
    <name type="common">Springtail</name>
    <name type="synonym">Podura cincta</name>
    <dbReference type="NCBI Taxonomy" id="48709"/>
    <lineage>
        <taxon>Eukaryota</taxon>
        <taxon>Metazoa</taxon>
        <taxon>Ecdysozoa</taxon>
        <taxon>Arthropoda</taxon>
        <taxon>Hexapoda</taxon>
        <taxon>Collembola</taxon>
        <taxon>Entomobryomorpha</taxon>
        <taxon>Entomobryoidea</taxon>
        <taxon>Orchesellidae</taxon>
        <taxon>Orchesellinae</taxon>
        <taxon>Orchesella</taxon>
    </lineage>
</organism>
<dbReference type="PANTHER" id="PTHR12311:SF7">
    <property type="entry name" value="ACTIVATOR OF BASAL TRANSCRIPTION 1"/>
    <property type="match status" value="1"/>
</dbReference>
<evidence type="ECO:0000256" key="5">
    <source>
        <dbReference type="ARBA" id="ARBA00023242"/>
    </source>
</evidence>
<dbReference type="OMA" id="RDFCGFI"/>
<proteinExistence type="inferred from homology"/>
<evidence type="ECO:0000256" key="1">
    <source>
        <dbReference type="ARBA" id="ARBA00004604"/>
    </source>
</evidence>
<dbReference type="GO" id="GO:0000480">
    <property type="term" value="P:endonucleolytic cleavage in 5'-ETS of tricistronic rRNA transcript (SSU-rRNA, 5.8S rRNA, LSU-rRNA)"/>
    <property type="evidence" value="ECO:0007669"/>
    <property type="project" value="TreeGrafter"/>
</dbReference>
<dbReference type="GO" id="GO:0000472">
    <property type="term" value="P:endonucleolytic cleavage to generate mature 5'-end of SSU-rRNA from (SSU-rRNA, 5.8S rRNA, LSU-rRNA)"/>
    <property type="evidence" value="ECO:0007669"/>
    <property type="project" value="TreeGrafter"/>
</dbReference>
<evidence type="ECO:0000313" key="10">
    <source>
        <dbReference type="Proteomes" id="UP000094527"/>
    </source>
</evidence>
<dbReference type="InterPro" id="IPR039119">
    <property type="entry name" value="ABT1/Esf2"/>
</dbReference>
<accession>A0A1D2M3T0</accession>
<keyword evidence="10" id="KW-1185">Reference proteome</keyword>
<dbReference type="GO" id="GO:0003723">
    <property type="term" value="F:RNA binding"/>
    <property type="evidence" value="ECO:0007669"/>
    <property type="project" value="UniProtKB-UniRule"/>
</dbReference>
<evidence type="ECO:0000256" key="7">
    <source>
        <dbReference type="SAM" id="MobiDB-lite"/>
    </source>
</evidence>
<keyword evidence="5" id="KW-0539">Nucleus</keyword>
<evidence type="ECO:0000256" key="4">
    <source>
        <dbReference type="ARBA" id="ARBA00022884"/>
    </source>
</evidence>
<dbReference type="STRING" id="48709.A0A1D2M3T0"/>
<sequence length="169" mass="20025">MKIKPGAVDERFLIAEDEIKEEIESDQDMDEEVDDDDDMDDDRKRPCERGRKGCQDERIIYLSKIPPKMNVKRVRDYFTQFGELNRSFLQPEKTLEGKAQTKNQTFTEGWIEFKKRRHAKRVAEMLNNQPVGGKKSKEYHDFLWNIKYLRDFCGFILTKVGVRKNITKA</sequence>
<dbReference type="SUPFAM" id="SSF54928">
    <property type="entry name" value="RNA-binding domain, RBD"/>
    <property type="match status" value="1"/>
</dbReference>
<gene>
    <name evidence="9" type="ORF">Ocin01_19073</name>
</gene>
<evidence type="ECO:0000313" key="9">
    <source>
        <dbReference type="EMBL" id="ODM87606.1"/>
    </source>
</evidence>
<dbReference type="InterPro" id="IPR034353">
    <property type="entry name" value="ABT1/ESF2_RRM"/>
</dbReference>
<feature type="region of interest" description="Disordered" evidence="7">
    <location>
        <begin position="19"/>
        <end position="50"/>
    </location>
</feature>
<feature type="compositionally biased region" description="Acidic residues" evidence="7">
    <location>
        <begin position="19"/>
        <end position="40"/>
    </location>
</feature>
<dbReference type="CDD" id="cd12263">
    <property type="entry name" value="RRM_ABT1_like"/>
    <property type="match status" value="1"/>
</dbReference>
<evidence type="ECO:0000256" key="3">
    <source>
        <dbReference type="ARBA" id="ARBA00020737"/>
    </source>
</evidence>
<comment type="subcellular location">
    <subcellularLocation>
        <location evidence="1">Nucleus</location>
        <location evidence="1">Nucleolus</location>
    </subcellularLocation>
</comment>
<dbReference type="Proteomes" id="UP000094527">
    <property type="component" value="Unassembled WGS sequence"/>
</dbReference>
<dbReference type="Gene3D" id="3.30.70.330">
    <property type="match status" value="1"/>
</dbReference>
<evidence type="ECO:0000256" key="2">
    <source>
        <dbReference type="ARBA" id="ARBA00005819"/>
    </source>
</evidence>
<name>A0A1D2M3T0_ORCCI</name>